<sequence>MEVGFSMGLGIMGKSMSMNILKNGFKVTFTNKLSEIRSFFFEFRVLLQYTILSLRYAVQLIDKTVVLVAKPYYLRPEFIKMSLFPHP</sequence>
<proteinExistence type="predicted"/>
<feature type="domain" description="6-phosphogluconate dehydrogenase NADP-binding" evidence="1">
    <location>
        <begin position="7"/>
        <end position="44"/>
    </location>
</feature>
<dbReference type="GeneID" id="28717548"/>
<dbReference type="GO" id="GO:0016616">
    <property type="term" value="F:oxidoreductase activity, acting on the CH-OH group of donors, NAD or NADP as acceptor"/>
    <property type="evidence" value="ECO:0007669"/>
    <property type="project" value="UniProtKB-ARBA"/>
</dbReference>
<dbReference type="FunCoup" id="A0A1P8AYJ3">
    <property type="interactions" value="3"/>
</dbReference>
<organism evidence="3 4">
    <name type="scientific">Arabidopsis thaliana</name>
    <name type="common">Mouse-ear cress</name>
    <dbReference type="NCBI Taxonomy" id="3702"/>
    <lineage>
        <taxon>Eukaryota</taxon>
        <taxon>Viridiplantae</taxon>
        <taxon>Streptophyta</taxon>
        <taxon>Embryophyta</taxon>
        <taxon>Tracheophyta</taxon>
        <taxon>Spermatophyta</taxon>
        <taxon>Magnoliopsida</taxon>
        <taxon>eudicotyledons</taxon>
        <taxon>Gunneridae</taxon>
        <taxon>Pentapetalae</taxon>
        <taxon>rosids</taxon>
        <taxon>malvids</taxon>
        <taxon>Brassicales</taxon>
        <taxon>Brassicaceae</taxon>
        <taxon>Camelineae</taxon>
        <taxon>Arabidopsis</taxon>
    </lineage>
</organism>
<dbReference type="RefSeq" id="NP_001323917.1">
    <property type="nucleotide sequence ID" value="NM_001335217.1"/>
</dbReference>
<dbReference type="KEGG" id="ath:AT2G04137"/>
<dbReference type="InterPro" id="IPR006115">
    <property type="entry name" value="6PGDH_NADP-bd"/>
</dbReference>
<dbReference type="InterPro" id="IPR036291">
    <property type="entry name" value="NAD(P)-bd_dom_sf"/>
</dbReference>
<reference evidence="4" key="2">
    <citation type="journal article" date="2017" name="Plant J.">
        <title>Araport11: a complete reannotation of the Arabidopsis thaliana reference genome.</title>
        <authorList>
            <person name="Cheng C.Y."/>
            <person name="Krishnakumar V."/>
            <person name="Chan A.P."/>
            <person name="Thibaud-Nissen F."/>
            <person name="Schobel S."/>
            <person name="Town C.D."/>
        </authorList>
    </citation>
    <scope>GENOME REANNOTATION</scope>
    <source>
        <strain evidence="4">cv. Columbia</strain>
    </source>
</reference>
<dbReference type="Araport" id="AT2G04137"/>
<protein>
    <submittedName>
        <fullName evidence="3">Phosphogluconate dehydrogenase (Decarboxylating), NAD-binding domain protein</fullName>
    </submittedName>
</protein>
<dbReference type="EMBL" id="CP002685">
    <property type="protein sequence ID" value="ANM61715.1"/>
    <property type="molecule type" value="Genomic_DNA"/>
</dbReference>
<evidence type="ECO:0000259" key="1">
    <source>
        <dbReference type="Pfam" id="PF03446"/>
    </source>
</evidence>
<dbReference type="InParanoid" id="A0A1P8AYJ3"/>
<accession>A0A1P8AYJ3</accession>
<dbReference type="SUPFAM" id="SSF51735">
    <property type="entry name" value="NAD(P)-binding Rossmann-fold domains"/>
    <property type="match status" value="1"/>
</dbReference>
<dbReference type="GO" id="GO:0050661">
    <property type="term" value="F:NADP binding"/>
    <property type="evidence" value="ECO:0007669"/>
    <property type="project" value="InterPro"/>
</dbReference>
<dbReference type="Proteomes" id="UP000006548">
    <property type="component" value="Chromosome 2"/>
</dbReference>
<dbReference type="OrthoDB" id="1719882at2759"/>
<evidence type="ECO:0000313" key="3">
    <source>
        <dbReference type="EMBL" id="ANM61715.1"/>
    </source>
</evidence>
<keyword evidence="4" id="KW-1185">Reference proteome</keyword>
<evidence type="ECO:0000313" key="2">
    <source>
        <dbReference type="Araport" id="AT2G04137"/>
    </source>
</evidence>
<dbReference type="Pfam" id="PF03446">
    <property type="entry name" value="NAD_binding_2"/>
    <property type="match status" value="1"/>
</dbReference>
<evidence type="ECO:0000313" key="4">
    <source>
        <dbReference type="Proteomes" id="UP000006548"/>
    </source>
</evidence>
<reference evidence="3 4" key="1">
    <citation type="journal article" date="1999" name="Nature">
        <title>Sequence and analysis of chromosome 2 of the plant Arabidopsis thaliana.</title>
        <authorList>
            <person name="Lin X."/>
            <person name="Kaul S."/>
            <person name="Rounsley S."/>
            <person name="Shea T.P."/>
            <person name="Benito M.I."/>
            <person name="Town C.D."/>
            <person name="Fujii C.Y."/>
            <person name="Mason T."/>
            <person name="Bowman C.L."/>
            <person name="Barnstead M."/>
            <person name="Feldblyum T.V."/>
            <person name="Buell C.R."/>
            <person name="Ketchum K.A."/>
            <person name="Lee J."/>
            <person name="Ronning C.M."/>
            <person name="Koo H.L."/>
            <person name="Moffat K.S."/>
            <person name="Cronin L.A."/>
            <person name="Shen M."/>
            <person name="Pai G."/>
            <person name="Van Aken S."/>
            <person name="Umayam L."/>
            <person name="Tallon L.J."/>
            <person name="Gill J.E."/>
            <person name="Adams M.D."/>
            <person name="Carrera A.J."/>
            <person name="Creasy T.H."/>
            <person name="Goodman H.M."/>
            <person name="Somerville C.R."/>
            <person name="Copenhaver G.P."/>
            <person name="Preuss D."/>
            <person name="Nierman W.C."/>
            <person name="White O."/>
            <person name="Eisen J.A."/>
            <person name="Salzberg S.L."/>
            <person name="Fraser C.M."/>
            <person name="Venter J.C."/>
        </authorList>
    </citation>
    <scope>NUCLEOTIDE SEQUENCE [LARGE SCALE GENOMIC DNA]</scope>
    <source>
        <strain evidence="4">cv. Columbia</strain>
    </source>
</reference>
<gene>
    <name evidence="2 3" type="ordered locus">At2g04137</name>
</gene>
<dbReference type="SMR" id="A0A1P8AYJ3"/>
<dbReference type="ExpressionAtlas" id="A0A1P8AYJ3">
    <property type="expression patterns" value="baseline"/>
</dbReference>
<name>A0A1P8AYJ3_ARATH</name>
<dbReference type="TAIR" id="AT2G04137"/>
<dbReference type="AlphaFoldDB" id="A0A1P8AYJ3"/>